<dbReference type="InterPro" id="IPR034033">
    <property type="entry name" value="Serralysin-like"/>
</dbReference>
<dbReference type="InterPro" id="IPR024079">
    <property type="entry name" value="MetalloPept_cat_dom_sf"/>
</dbReference>
<evidence type="ECO:0000256" key="1">
    <source>
        <dbReference type="ARBA" id="ARBA00001913"/>
    </source>
</evidence>
<dbReference type="SUPFAM" id="SSF55486">
    <property type="entry name" value="Metalloproteases ('zincins'), catalytic domain"/>
    <property type="match status" value="1"/>
</dbReference>
<evidence type="ECO:0000256" key="4">
    <source>
        <dbReference type="ARBA" id="ARBA00022525"/>
    </source>
</evidence>
<protein>
    <submittedName>
        <fullName evidence="7">M10 family metallopeptidase C-terminal domain-containing protein</fullName>
    </submittedName>
</protein>
<evidence type="ECO:0000256" key="5">
    <source>
        <dbReference type="ARBA" id="ARBA00022737"/>
    </source>
</evidence>
<keyword evidence="8" id="KW-1185">Reference proteome</keyword>
<dbReference type="PROSITE" id="PS00330">
    <property type="entry name" value="HEMOLYSIN_CALCIUM"/>
    <property type="match status" value="8"/>
</dbReference>
<evidence type="ECO:0000313" key="7">
    <source>
        <dbReference type="EMBL" id="MFC1459562.1"/>
    </source>
</evidence>
<dbReference type="PANTHER" id="PTHR38340:SF1">
    <property type="entry name" value="S-LAYER PROTEIN"/>
    <property type="match status" value="1"/>
</dbReference>
<accession>A0ABV6YE48</accession>
<dbReference type="InterPro" id="IPR050557">
    <property type="entry name" value="RTX_toxin/Mannuronan_C5-epim"/>
</dbReference>
<dbReference type="InterPro" id="IPR018511">
    <property type="entry name" value="Hemolysin-typ_Ca-bd_CS"/>
</dbReference>
<dbReference type="SMART" id="SM00235">
    <property type="entry name" value="ZnMc"/>
    <property type="match status" value="1"/>
</dbReference>
<evidence type="ECO:0000256" key="2">
    <source>
        <dbReference type="ARBA" id="ARBA00004613"/>
    </source>
</evidence>
<proteinExistence type="inferred from homology"/>
<keyword evidence="5" id="KW-0677">Repeat</keyword>
<comment type="subcellular location">
    <subcellularLocation>
        <location evidence="2">Secreted</location>
    </subcellularLocation>
</comment>
<feature type="domain" description="Peptidase metallopeptidase" evidence="6">
    <location>
        <begin position="73"/>
        <end position="248"/>
    </location>
</feature>
<gene>
    <name evidence="7" type="ORF">ACETIH_23255</name>
</gene>
<name>A0ABV6YE48_9HYPH</name>
<dbReference type="Proteomes" id="UP001593940">
    <property type="component" value="Unassembled WGS sequence"/>
</dbReference>
<dbReference type="SUPFAM" id="SSF51120">
    <property type="entry name" value="beta-Roll"/>
    <property type="match status" value="4"/>
</dbReference>
<dbReference type="InterPro" id="IPR001343">
    <property type="entry name" value="Hemolysn_Ca-bd"/>
</dbReference>
<dbReference type="CDD" id="cd04277">
    <property type="entry name" value="ZnMc_serralysin_like"/>
    <property type="match status" value="1"/>
</dbReference>
<sequence length="886" mass="92583">MSWLNDAWDWIEGAAEDTVDFFKNIGEWVVDGILSLLLCYNVLMAKYFPGMTIGDAQYFTPSHADSDVAGLLSGSKWKGDTITYALPDARGDYALFNPSASGFERLSAQSEAAVHEAMAALASFIQVGVSYVGRNDAMIKVAGFQSGSVIDTSTGYYPGMPVYGGETWLEYGATTNIPKGETSYYLVLHELGHALGLKHTHDSVPGLPGVSAARDSTEYTVMSYNKTKERPATFMQYDIAALQAMYGADFVTNDTNTVYRWNSETGEMFVNGIGQAAREDKKIFLTIWDGGGVDTYDLSNFTDSALIDLTPGGFSKFSQGKLARKTSDSFVNGNVYNAFQYQGNPRSLIENAIGGSGSDKIIANQANNSLEGRSGNDELQGFSGNDTLNGGVGDDDLQGGLGADNLQGGAGFDFVSYYRATYAVTVSLLESWRNTGEAAGDTYSGIEGVHGSQLNDTISGNDIGNNLYGHEGFDNLSGLGGADYLNGGGGDDTLIGGLGGDALDGGWNGFDTASYRTAASGIVASLLNPAANTGDAAGDSYTSIEALEGSSFADTLTGNHDINVLSGREGSDTLFGQGGNDTLYGGDGGDNLVGWLGADRIDGGARFDYAGYFTATAGVTADLLESWRNSGEAAGDSYAGIEGIGGSVYSDDLRGSHEANELYGDSGNDTLQGRGGGDLLHGGDGYDFASYFDAGSAVVANLLNASINTGEAAGDSYISIEGVHGSQFNDLLTGSNFGNDLYGHEGNDQLYGAGGNDYLSGGGGNDTLTGGEGSDWLEGRAGRDVFRFDVALNASSNIDQIIDFSATEGDQIQLSRSIFGAISGFNLDSSAFAVGSTATTSLHRIVYDKGTGAVSYDDDGIGGAVQVQFAQLKAGTALTSYQFVLM</sequence>
<dbReference type="PANTHER" id="PTHR38340">
    <property type="entry name" value="S-LAYER PROTEIN"/>
    <property type="match status" value="1"/>
</dbReference>
<dbReference type="EMBL" id="JBHOMY010000118">
    <property type="protein sequence ID" value="MFC1459562.1"/>
    <property type="molecule type" value="Genomic_DNA"/>
</dbReference>
<dbReference type="RefSeq" id="WP_203273413.1">
    <property type="nucleotide sequence ID" value="NZ_JAFBID010000042.1"/>
</dbReference>
<dbReference type="InterPro" id="IPR011049">
    <property type="entry name" value="Serralysin-like_metalloprot_C"/>
</dbReference>
<comment type="caution">
    <text evidence="7">The sequence shown here is derived from an EMBL/GenBank/DDBJ whole genome shotgun (WGS) entry which is preliminary data.</text>
</comment>
<evidence type="ECO:0000259" key="6">
    <source>
        <dbReference type="SMART" id="SM00235"/>
    </source>
</evidence>
<dbReference type="Pfam" id="PF08548">
    <property type="entry name" value="Peptidase_M10_C"/>
    <property type="match status" value="1"/>
</dbReference>
<dbReference type="InterPro" id="IPR006026">
    <property type="entry name" value="Peptidase_Metallo"/>
</dbReference>
<reference evidence="7 8" key="1">
    <citation type="submission" date="2024-09" db="EMBL/GenBank/DDBJ databases">
        <title>Nodulacao em especies de Leguminosae Basais da Amazonia e Caracterizacao dos Rizobios e Bacterias Associadas aos Nodulos.</title>
        <authorList>
            <person name="Jambeiro I.C.A."/>
            <person name="Lopes I.S."/>
            <person name="Aguiar E.R.G.R."/>
            <person name="Santos A.F.J."/>
            <person name="Dos Santos J.M.F."/>
            <person name="Gross E."/>
        </authorList>
    </citation>
    <scope>NUCLEOTIDE SEQUENCE [LARGE SCALE GENOMIC DNA]</scope>
    <source>
        <strain evidence="7 8">BRUESC1165</strain>
    </source>
</reference>
<dbReference type="Pfam" id="PF00353">
    <property type="entry name" value="HemolysinCabind"/>
    <property type="match status" value="5"/>
</dbReference>
<dbReference type="InterPro" id="IPR013858">
    <property type="entry name" value="Peptidase_M10B_C"/>
</dbReference>
<dbReference type="PRINTS" id="PR00313">
    <property type="entry name" value="CABNDNGRPT"/>
</dbReference>
<evidence type="ECO:0000313" key="8">
    <source>
        <dbReference type="Proteomes" id="UP001593940"/>
    </source>
</evidence>
<keyword evidence="4" id="KW-0964">Secreted</keyword>
<comment type="similarity">
    <text evidence="3">Belongs to the peptidase M10B family.</text>
</comment>
<organism evidence="7 8">
    <name type="scientific">Microvirga arabica</name>
    <dbReference type="NCBI Taxonomy" id="1128671"/>
    <lineage>
        <taxon>Bacteria</taxon>
        <taxon>Pseudomonadati</taxon>
        <taxon>Pseudomonadota</taxon>
        <taxon>Alphaproteobacteria</taxon>
        <taxon>Hyphomicrobiales</taxon>
        <taxon>Methylobacteriaceae</taxon>
        <taxon>Microvirga</taxon>
    </lineage>
</organism>
<dbReference type="Gene3D" id="3.40.390.10">
    <property type="entry name" value="Collagenase (Catalytic Domain)"/>
    <property type="match status" value="1"/>
</dbReference>
<comment type="cofactor">
    <cofactor evidence="1">
        <name>Ca(2+)</name>
        <dbReference type="ChEBI" id="CHEBI:29108"/>
    </cofactor>
</comment>
<evidence type="ECO:0000256" key="3">
    <source>
        <dbReference type="ARBA" id="ARBA00009490"/>
    </source>
</evidence>
<dbReference type="Gene3D" id="2.150.10.10">
    <property type="entry name" value="Serralysin-like metalloprotease, C-terminal"/>
    <property type="match status" value="4"/>
</dbReference>